<dbReference type="SUPFAM" id="SSF55874">
    <property type="entry name" value="ATPase domain of HSP90 chaperone/DNA topoisomerase II/histidine kinase"/>
    <property type="match status" value="1"/>
</dbReference>
<reference evidence="8 9" key="1">
    <citation type="submission" date="2019-03" db="EMBL/GenBank/DDBJ databases">
        <title>Genomic Encyclopedia of Type Strains, Phase IV (KMG-IV): sequencing the most valuable type-strain genomes for metagenomic binning, comparative biology and taxonomic classification.</title>
        <authorList>
            <person name="Goeker M."/>
        </authorList>
    </citation>
    <scope>NUCLEOTIDE SEQUENCE [LARGE SCALE GENOMIC DNA]</scope>
    <source>
        <strain evidence="8 9">DSM 101483</strain>
    </source>
</reference>
<accession>A0AA94PVA0</accession>
<dbReference type="InterPro" id="IPR036097">
    <property type="entry name" value="HisK_dim/P_sf"/>
</dbReference>
<dbReference type="CDD" id="cd00075">
    <property type="entry name" value="HATPase"/>
    <property type="match status" value="1"/>
</dbReference>
<keyword evidence="5" id="KW-0175">Coiled coil</keyword>
<proteinExistence type="predicted"/>
<feature type="domain" description="Response regulatory" evidence="7">
    <location>
        <begin position="10"/>
        <end position="126"/>
    </location>
</feature>
<dbReference type="Gene3D" id="1.10.287.130">
    <property type="match status" value="1"/>
</dbReference>
<dbReference type="SUPFAM" id="SSF47384">
    <property type="entry name" value="Homodimeric domain of signal transducing histidine kinase"/>
    <property type="match status" value="1"/>
</dbReference>
<evidence type="ECO:0000259" key="6">
    <source>
        <dbReference type="PROSITE" id="PS50109"/>
    </source>
</evidence>
<dbReference type="AlphaFoldDB" id="A0AA94PVA0"/>
<organism evidence="8 9">
    <name type="scientific">Pseudodesulfovibrio indicus</name>
    <dbReference type="NCBI Taxonomy" id="1716143"/>
    <lineage>
        <taxon>Bacteria</taxon>
        <taxon>Pseudomonadati</taxon>
        <taxon>Thermodesulfobacteriota</taxon>
        <taxon>Desulfovibrionia</taxon>
        <taxon>Desulfovibrionales</taxon>
        <taxon>Desulfovibrionaceae</taxon>
    </lineage>
</organism>
<feature type="coiled-coil region" evidence="5">
    <location>
        <begin position="121"/>
        <end position="159"/>
    </location>
</feature>
<dbReference type="GO" id="GO:0000155">
    <property type="term" value="F:phosphorelay sensor kinase activity"/>
    <property type="evidence" value="ECO:0007669"/>
    <property type="project" value="InterPro"/>
</dbReference>
<evidence type="ECO:0000313" key="9">
    <source>
        <dbReference type="Proteomes" id="UP000295506"/>
    </source>
</evidence>
<gene>
    <name evidence="8" type="ORF">EDC59_102226</name>
</gene>
<dbReference type="CDD" id="cd00082">
    <property type="entry name" value="HisKA"/>
    <property type="match status" value="1"/>
</dbReference>
<keyword evidence="3 4" id="KW-0597">Phosphoprotein</keyword>
<dbReference type="InterPro" id="IPR036890">
    <property type="entry name" value="HATPase_C_sf"/>
</dbReference>
<dbReference type="SMART" id="SM00388">
    <property type="entry name" value="HisKA"/>
    <property type="match status" value="1"/>
</dbReference>
<evidence type="ECO:0000256" key="4">
    <source>
        <dbReference type="PROSITE-ProRule" id="PRU00169"/>
    </source>
</evidence>
<dbReference type="InterPro" id="IPR005467">
    <property type="entry name" value="His_kinase_dom"/>
</dbReference>
<dbReference type="InterPro" id="IPR001789">
    <property type="entry name" value="Sig_transdc_resp-reg_receiver"/>
</dbReference>
<dbReference type="InterPro" id="IPR011006">
    <property type="entry name" value="CheY-like_superfamily"/>
</dbReference>
<evidence type="ECO:0000256" key="3">
    <source>
        <dbReference type="ARBA" id="ARBA00022553"/>
    </source>
</evidence>
<dbReference type="SMART" id="SM00387">
    <property type="entry name" value="HATPase_c"/>
    <property type="match status" value="1"/>
</dbReference>
<sequence length="388" mass="42383">MLYGMTMSETILLVDDQPENISIMIEALEPLYTLLAATDGATALERASGEQRPDLILLDVMMPGMSGHEVCRRLKDDPETRDIPVIFVTSLSDPDDEARGLRVGASDYLTKPVSAPVVQARVRAHLDLKRVREQLQRQNQELEERVRERTAEVVRAQRERVESLNHFANAMAHQIRNPVAAIGGIAGLMVRKAPGGSPLAEYAEAVREEGLRLESLVREISEYVSLTAGGIQAVSVKTVMNQALVKGREFAEASGRTLHAEVDLTDAMVGVDIRLVTTAVAEIIRNAVEFAEGLEADMVVRGRPVPDGGRYEIRVIDDGMGIPEENLPYVTDPFFTTKARGVGMGLTKAKRVLCDEHGGSLRPYSPPTGEDDEFGGRGTAMVFDLPLA</sequence>
<evidence type="ECO:0000256" key="5">
    <source>
        <dbReference type="SAM" id="Coils"/>
    </source>
</evidence>
<dbReference type="EMBL" id="SOBK01000002">
    <property type="protein sequence ID" value="TDT90794.1"/>
    <property type="molecule type" value="Genomic_DNA"/>
</dbReference>
<name>A0AA94PVA0_9BACT</name>
<dbReference type="Pfam" id="PF00072">
    <property type="entry name" value="Response_reg"/>
    <property type="match status" value="1"/>
</dbReference>
<evidence type="ECO:0000256" key="1">
    <source>
        <dbReference type="ARBA" id="ARBA00000085"/>
    </source>
</evidence>
<dbReference type="InterPro" id="IPR003661">
    <property type="entry name" value="HisK_dim/P_dom"/>
</dbReference>
<feature type="domain" description="Histidine kinase" evidence="6">
    <location>
        <begin position="170"/>
        <end position="388"/>
    </location>
</feature>
<dbReference type="SUPFAM" id="SSF52172">
    <property type="entry name" value="CheY-like"/>
    <property type="match status" value="1"/>
</dbReference>
<feature type="modified residue" description="4-aspartylphosphate" evidence="4">
    <location>
        <position position="59"/>
    </location>
</feature>
<protein>
    <recommendedName>
        <fullName evidence="2">histidine kinase</fullName>
        <ecNumber evidence="2">2.7.13.3</ecNumber>
    </recommendedName>
</protein>
<comment type="catalytic activity">
    <reaction evidence="1">
        <text>ATP + protein L-histidine = ADP + protein N-phospho-L-histidine.</text>
        <dbReference type="EC" id="2.7.13.3"/>
    </reaction>
</comment>
<dbReference type="InterPro" id="IPR003594">
    <property type="entry name" value="HATPase_dom"/>
</dbReference>
<comment type="caution">
    <text evidence="8">The sequence shown here is derived from an EMBL/GenBank/DDBJ whole genome shotgun (WGS) entry which is preliminary data.</text>
</comment>
<dbReference type="PRINTS" id="PR00344">
    <property type="entry name" value="BCTRLSENSOR"/>
</dbReference>
<dbReference type="PANTHER" id="PTHR43547">
    <property type="entry name" value="TWO-COMPONENT HISTIDINE KINASE"/>
    <property type="match status" value="1"/>
</dbReference>
<evidence type="ECO:0000259" key="7">
    <source>
        <dbReference type="PROSITE" id="PS50110"/>
    </source>
</evidence>
<dbReference type="CDD" id="cd19920">
    <property type="entry name" value="REC_PA4781-like"/>
    <property type="match status" value="1"/>
</dbReference>
<dbReference type="Pfam" id="PF00512">
    <property type="entry name" value="HisKA"/>
    <property type="match status" value="1"/>
</dbReference>
<dbReference type="PROSITE" id="PS50109">
    <property type="entry name" value="HIS_KIN"/>
    <property type="match status" value="1"/>
</dbReference>
<evidence type="ECO:0000256" key="2">
    <source>
        <dbReference type="ARBA" id="ARBA00012438"/>
    </source>
</evidence>
<dbReference type="Pfam" id="PF02518">
    <property type="entry name" value="HATPase_c"/>
    <property type="match status" value="1"/>
</dbReference>
<dbReference type="SMART" id="SM00448">
    <property type="entry name" value="REC"/>
    <property type="match status" value="1"/>
</dbReference>
<dbReference type="PANTHER" id="PTHR43547:SF2">
    <property type="entry name" value="HYBRID SIGNAL TRANSDUCTION HISTIDINE KINASE C"/>
    <property type="match status" value="1"/>
</dbReference>
<dbReference type="Gene3D" id="3.30.565.10">
    <property type="entry name" value="Histidine kinase-like ATPase, C-terminal domain"/>
    <property type="match status" value="1"/>
</dbReference>
<dbReference type="InterPro" id="IPR004358">
    <property type="entry name" value="Sig_transdc_His_kin-like_C"/>
</dbReference>
<dbReference type="Proteomes" id="UP000295506">
    <property type="component" value="Unassembled WGS sequence"/>
</dbReference>
<dbReference type="PROSITE" id="PS50110">
    <property type="entry name" value="RESPONSE_REGULATORY"/>
    <property type="match status" value="1"/>
</dbReference>
<dbReference type="Gene3D" id="3.40.50.2300">
    <property type="match status" value="1"/>
</dbReference>
<dbReference type="EC" id="2.7.13.3" evidence="2"/>
<evidence type="ECO:0000313" key="8">
    <source>
        <dbReference type="EMBL" id="TDT90794.1"/>
    </source>
</evidence>